<protein>
    <submittedName>
        <fullName evidence="1">8352_t:CDS:1</fullName>
    </submittedName>
</protein>
<proteinExistence type="predicted"/>
<sequence length="59" mass="6465">NAVPFQHNKRATKFNTPCQIDLDPLTVVMKPDPPVGNQSDLINVSGTLTEFNITANQTL</sequence>
<dbReference type="AlphaFoldDB" id="A0A9N9C8Z4"/>
<gene>
    <name evidence="1" type="ORF">DERYTH_LOCUS7202</name>
</gene>
<dbReference type="EMBL" id="CAJVPY010003439">
    <property type="protein sequence ID" value="CAG8591818.1"/>
    <property type="molecule type" value="Genomic_DNA"/>
</dbReference>
<name>A0A9N9C8Z4_9GLOM</name>
<evidence type="ECO:0000313" key="1">
    <source>
        <dbReference type="EMBL" id="CAG8591818.1"/>
    </source>
</evidence>
<dbReference type="Proteomes" id="UP000789405">
    <property type="component" value="Unassembled WGS sequence"/>
</dbReference>
<evidence type="ECO:0000313" key="2">
    <source>
        <dbReference type="Proteomes" id="UP000789405"/>
    </source>
</evidence>
<keyword evidence="2" id="KW-1185">Reference proteome</keyword>
<organism evidence="1 2">
    <name type="scientific">Dentiscutata erythropus</name>
    <dbReference type="NCBI Taxonomy" id="1348616"/>
    <lineage>
        <taxon>Eukaryota</taxon>
        <taxon>Fungi</taxon>
        <taxon>Fungi incertae sedis</taxon>
        <taxon>Mucoromycota</taxon>
        <taxon>Glomeromycotina</taxon>
        <taxon>Glomeromycetes</taxon>
        <taxon>Diversisporales</taxon>
        <taxon>Gigasporaceae</taxon>
        <taxon>Dentiscutata</taxon>
    </lineage>
</organism>
<accession>A0A9N9C8Z4</accession>
<comment type="caution">
    <text evidence="1">The sequence shown here is derived from an EMBL/GenBank/DDBJ whole genome shotgun (WGS) entry which is preliminary data.</text>
</comment>
<feature type="non-terminal residue" evidence="1">
    <location>
        <position position="1"/>
    </location>
</feature>
<reference evidence="1" key="1">
    <citation type="submission" date="2021-06" db="EMBL/GenBank/DDBJ databases">
        <authorList>
            <person name="Kallberg Y."/>
            <person name="Tangrot J."/>
            <person name="Rosling A."/>
        </authorList>
    </citation>
    <scope>NUCLEOTIDE SEQUENCE</scope>
    <source>
        <strain evidence="1">MA453B</strain>
    </source>
</reference>